<gene>
    <name evidence="2" type="ORF">ERS137939_04087</name>
</gene>
<name>A0A9P1PZC1_YEREN</name>
<evidence type="ECO:0000313" key="2">
    <source>
        <dbReference type="EMBL" id="CNG45889.1"/>
    </source>
</evidence>
<dbReference type="EMBL" id="CPZF01000014">
    <property type="protein sequence ID" value="CNG45889.1"/>
    <property type="molecule type" value="Genomic_DNA"/>
</dbReference>
<sequence>MTMLPSIIETDLLTAIATAKRHEQVKKTSKQSRSGWGGRRAGAGAPYGNTNAVKHGERSKRAFFLLEGEEQRSPLVNLRVRNLILAEQLRKMNQSGRWYNGNSQDWRESLLIEGIMWQHTKKMMRLERLAAQTALQEAKANWAKLRNRHNTQSGCVVLP</sequence>
<dbReference type="AlphaFoldDB" id="A0A9P1PZC1"/>
<reference evidence="2 3" key="1">
    <citation type="submission" date="2015-03" db="EMBL/GenBank/DDBJ databases">
        <authorList>
            <consortium name="Pathogen Informatics"/>
            <person name="Murphy D."/>
        </authorList>
    </citation>
    <scope>NUCLEOTIDE SEQUENCE [LARGE SCALE GENOMIC DNA]</scope>
    <source>
        <strain evidence="2 3">IP27818</strain>
    </source>
</reference>
<feature type="region of interest" description="Disordered" evidence="1">
    <location>
        <begin position="20"/>
        <end position="53"/>
    </location>
</feature>
<evidence type="ECO:0000256" key="1">
    <source>
        <dbReference type="SAM" id="MobiDB-lite"/>
    </source>
</evidence>
<proteinExistence type="predicted"/>
<dbReference type="Proteomes" id="UP000041356">
    <property type="component" value="Unassembled WGS sequence"/>
</dbReference>
<protein>
    <submittedName>
        <fullName evidence="2">Uncharacterized protein</fullName>
    </submittedName>
</protein>
<comment type="caution">
    <text evidence="2">The sequence shown here is derived from an EMBL/GenBank/DDBJ whole genome shotgun (WGS) entry which is preliminary data.</text>
</comment>
<evidence type="ECO:0000313" key="3">
    <source>
        <dbReference type="Proteomes" id="UP000041356"/>
    </source>
</evidence>
<dbReference type="RefSeq" id="WP_072086071.1">
    <property type="nucleotide sequence ID" value="NZ_CPZF01000014.1"/>
</dbReference>
<organism evidence="2 3">
    <name type="scientific">Yersinia enterocolitica</name>
    <dbReference type="NCBI Taxonomy" id="630"/>
    <lineage>
        <taxon>Bacteria</taxon>
        <taxon>Pseudomonadati</taxon>
        <taxon>Pseudomonadota</taxon>
        <taxon>Gammaproteobacteria</taxon>
        <taxon>Enterobacterales</taxon>
        <taxon>Yersiniaceae</taxon>
        <taxon>Yersinia</taxon>
    </lineage>
</organism>
<accession>A0A9P1PZC1</accession>